<keyword evidence="1" id="KW-0812">Transmembrane</keyword>
<dbReference type="EMBL" id="QNUL01000001">
    <property type="protein sequence ID" value="REA64152.1"/>
    <property type="molecule type" value="Genomic_DNA"/>
</dbReference>
<evidence type="ECO:0000313" key="4">
    <source>
        <dbReference type="Proteomes" id="UP000256373"/>
    </source>
</evidence>
<evidence type="ECO:0000313" key="3">
    <source>
        <dbReference type="EMBL" id="REA64152.1"/>
    </source>
</evidence>
<dbReference type="InterPro" id="IPR029059">
    <property type="entry name" value="AB_hydrolase_5"/>
</dbReference>
<dbReference type="Proteomes" id="UP000256373">
    <property type="component" value="Unassembled WGS sequence"/>
</dbReference>
<organism evidence="3 4">
    <name type="scientific">Dyadobacter luteus</name>
    <dbReference type="NCBI Taxonomy" id="2259619"/>
    <lineage>
        <taxon>Bacteria</taxon>
        <taxon>Pseudomonadati</taxon>
        <taxon>Bacteroidota</taxon>
        <taxon>Cytophagia</taxon>
        <taxon>Cytophagales</taxon>
        <taxon>Spirosomataceae</taxon>
        <taxon>Dyadobacter</taxon>
    </lineage>
</organism>
<proteinExistence type="predicted"/>
<keyword evidence="1" id="KW-1133">Transmembrane helix</keyword>
<accession>A0A3D8YH71</accession>
<dbReference type="AlphaFoldDB" id="A0A3D8YH71"/>
<sequence length="242" mass="27316">MNKSFFKILKRIWILGGIGFTGWLIYSMQAHGVEPAYFQSSSRVDVEEEDDFISFATKQKSPNILIFFPGALVDVDAYVPLCYQLAENGIKTYLIKMPWRQAKLGYNKVKDLQILADTSLTYILAGHSQGAKMAAQFVYENPGLIDKAVLLATTHPRDIDLSKSSTRFMKIYGSCDGVAKEKDIEVNKIKLPESTFYKRIEGANHSQFGYYGFQLGDESATISREKQHQMALSSILQFINEP</sequence>
<dbReference type="Gene3D" id="3.40.50.1820">
    <property type="entry name" value="alpha/beta hydrolase"/>
    <property type="match status" value="1"/>
</dbReference>
<feature type="transmembrane region" description="Helical" evidence="1">
    <location>
        <begin position="12"/>
        <end position="29"/>
    </location>
</feature>
<dbReference type="SUPFAM" id="SSF53474">
    <property type="entry name" value="alpha/beta-Hydrolases"/>
    <property type="match status" value="1"/>
</dbReference>
<dbReference type="GO" id="GO:0016787">
    <property type="term" value="F:hydrolase activity"/>
    <property type="evidence" value="ECO:0007669"/>
    <property type="project" value="UniProtKB-KW"/>
</dbReference>
<protein>
    <submittedName>
        <fullName evidence="3">Alpha/beta hydrolase</fullName>
    </submittedName>
</protein>
<name>A0A3D8YH71_9BACT</name>
<keyword evidence="1" id="KW-0472">Membrane</keyword>
<feature type="domain" description="Alpha/beta hydrolase fold-5" evidence="2">
    <location>
        <begin position="65"/>
        <end position="228"/>
    </location>
</feature>
<dbReference type="InterPro" id="IPR029058">
    <property type="entry name" value="AB_hydrolase_fold"/>
</dbReference>
<reference evidence="3 4" key="1">
    <citation type="submission" date="2018-07" db="EMBL/GenBank/DDBJ databases">
        <title>Dyadobacter roseus sp. nov., isolated from rose rhizosphere soil.</title>
        <authorList>
            <person name="Chen L."/>
        </authorList>
    </citation>
    <scope>NUCLEOTIDE SEQUENCE [LARGE SCALE GENOMIC DNA]</scope>
    <source>
        <strain evidence="3 4">RS19</strain>
    </source>
</reference>
<dbReference type="RefSeq" id="WP_115828760.1">
    <property type="nucleotide sequence ID" value="NZ_QNUL01000001.1"/>
</dbReference>
<evidence type="ECO:0000259" key="2">
    <source>
        <dbReference type="Pfam" id="PF12695"/>
    </source>
</evidence>
<dbReference type="OrthoDB" id="59888at2"/>
<gene>
    <name evidence="3" type="ORF">DSL64_00945</name>
</gene>
<evidence type="ECO:0000256" key="1">
    <source>
        <dbReference type="SAM" id="Phobius"/>
    </source>
</evidence>
<keyword evidence="4" id="KW-1185">Reference proteome</keyword>
<dbReference type="Pfam" id="PF12695">
    <property type="entry name" value="Abhydrolase_5"/>
    <property type="match status" value="1"/>
</dbReference>
<keyword evidence="3" id="KW-0378">Hydrolase</keyword>
<comment type="caution">
    <text evidence="3">The sequence shown here is derived from an EMBL/GenBank/DDBJ whole genome shotgun (WGS) entry which is preliminary data.</text>
</comment>